<evidence type="ECO:0000256" key="8">
    <source>
        <dbReference type="ARBA" id="ARBA00022777"/>
    </source>
</evidence>
<comment type="catalytic activity">
    <reaction evidence="13 14">
        <text>FMN + ATP + H(+) = FAD + diphosphate</text>
        <dbReference type="Rhea" id="RHEA:17237"/>
        <dbReference type="ChEBI" id="CHEBI:15378"/>
        <dbReference type="ChEBI" id="CHEBI:30616"/>
        <dbReference type="ChEBI" id="CHEBI:33019"/>
        <dbReference type="ChEBI" id="CHEBI:57692"/>
        <dbReference type="ChEBI" id="CHEBI:58210"/>
        <dbReference type="EC" id="2.7.7.2"/>
    </reaction>
</comment>
<evidence type="ECO:0000259" key="15">
    <source>
        <dbReference type="SMART" id="SM00904"/>
    </source>
</evidence>
<evidence type="ECO:0000256" key="2">
    <source>
        <dbReference type="ARBA" id="ARBA00005201"/>
    </source>
</evidence>
<comment type="similarity">
    <text evidence="14">Belongs to the ribF family.</text>
</comment>
<reference evidence="16 17" key="1">
    <citation type="journal article" date="2015" name="Genome Announc.">
        <title>Expanding the biotechnology potential of lactobacilli through comparative genomics of 213 strains and associated genera.</title>
        <authorList>
            <person name="Sun Z."/>
            <person name="Harris H.M."/>
            <person name="McCann A."/>
            <person name="Guo C."/>
            <person name="Argimon S."/>
            <person name="Zhang W."/>
            <person name="Yang X."/>
            <person name="Jeffery I.B."/>
            <person name="Cooney J.C."/>
            <person name="Kagawa T.F."/>
            <person name="Liu W."/>
            <person name="Song Y."/>
            <person name="Salvetti E."/>
            <person name="Wrobel A."/>
            <person name="Rasinkangas P."/>
            <person name="Parkhill J."/>
            <person name="Rea M.C."/>
            <person name="O'Sullivan O."/>
            <person name="Ritari J."/>
            <person name="Douillard F.P."/>
            <person name="Paul Ross R."/>
            <person name="Yang R."/>
            <person name="Briner A.E."/>
            <person name="Felis G.E."/>
            <person name="de Vos W.M."/>
            <person name="Barrangou R."/>
            <person name="Klaenhammer T.R."/>
            <person name="Caufield P.W."/>
            <person name="Cui Y."/>
            <person name="Zhang H."/>
            <person name="O'Toole P.W."/>
        </authorList>
    </citation>
    <scope>NUCLEOTIDE SEQUENCE [LARGE SCALE GENOMIC DNA]</scope>
    <source>
        <strain evidence="16 17">DSM 20190</strain>
    </source>
</reference>
<evidence type="ECO:0000256" key="4">
    <source>
        <dbReference type="ARBA" id="ARBA00022643"/>
    </source>
</evidence>
<dbReference type="AlphaFoldDB" id="A0A0R2FZK1"/>
<dbReference type="GO" id="GO:0008531">
    <property type="term" value="F:riboflavin kinase activity"/>
    <property type="evidence" value="ECO:0007669"/>
    <property type="project" value="UniProtKB-UniRule"/>
</dbReference>
<dbReference type="SUPFAM" id="SSF52374">
    <property type="entry name" value="Nucleotidylyl transferase"/>
    <property type="match status" value="1"/>
</dbReference>
<dbReference type="eggNOG" id="COG0196">
    <property type="taxonomic scope" value="Bacteria"/>
</dbReference>
<dbReference type="PATRIC" id="fig|1123500.6.peg.457"/>
<evidence type="ECO:0000313" key="16">
    <source>
        <dbReference type="EMBL" id="KRN33648.1"/>
    </source>
</evidence>
<dbReference type="UniPathway" id="UPA00277">
    <property type="reaction ID" value="UER00407"/>
</dbReference>
<dbReference type="SMART" id="SM00904">
    <property type="entry name" value="Flavokinase"/>
    <property type="match status" value="1"/>
</dbReference>
<dbReference type="Gene3D" id="2.40.30.30">
    <property type="entry name" value="Riboflavin kinase-like"/>
    <property type="match status" value="1"/>
</dbReference>
<dbReference type="Pfam" id="PF06574">
    <property type="entry name" value="FAD_syn"/>
    <property type="match status" value="1"/>
</dbReference>
<dbReference type="FunFam" id="3.40.50.620:FF:000021">
    <property type="entry name" value="Riboflavin biosynthesis protein"/>
    <property type="match status" value="1"/>
</dbReference>
<dbReference type="InterPro" id="IPR015864">
    <property type="entry name" value="FAD_synthase"/>
</dbReference>
<evidence type="ECO:0000256" key="10">
    <source>
        <dbReference type="ARBA" id="ARBA00022840"/>
    </source>
</evidence>
<evidence type="ECO:0000256" key="6">
    <source>
        <dbReference type="ARBA" id="ARBA00022695"/>
    </source>
</evidence>
<keyword evidence="8 14" id="KW-0418">Kinase</keyword>
<comment type="pathway">
    <text evidence="1 14">Cofactor biosynthesis; FAD biosynthesis; FAD from FMN: step 1/1.</text>
</comment>
<dbReference type="STRING" id="1123500.GCA_000420365_00048"/>
<gene>
    <name evidence="16" type="ORF">IV68_GL000456</name>
</gene>
<name>A0A0R2FZK1_9LACO</name>
<keyword evidence="6 14" id="KW-0548">Nucleotidyltransferase</keyword>
<dbReference type="EC" id="2.7.1.26" evidence="14"/>
<dbReference type="InterPro" id="IPR023465">
    <property type="entry name" value="Riboflavin_kinase_dom_sf"/>
</dbReference>
<dbReference type="FunCoup" id="A0A0R2FZK1">
    <property type="interactions" value="300"/>
</dbReference>
<dbReference type="OrthoDB" id="9803667at2"/>
<dbReference type="Proteomes" id="UP000051296">
    <property type="component" value="Unassembled WGS sequence"/>
</dbReference>
<evidence type="ECO:0000256" key="9">
    <source>
        <dbReference type="ARBA" id="ARBA00022827"/>
    </source>
</evidence>
<dbReference type="PANTHER" id="PTHR22749:SF6">
    <property type="entry name" value="RIBOFLAVIN KINASE"/>
    <property type="match status" value="1"/>
</dbReference>
<dbReference type="PANTHER" id="PTHR22749">
    <property type="entry name" value="RIBOFLAVIN KINASE/FMN ADENYLYLTRANSFERASE"/>
    <property type="match status" value="1"/>
</dbReference>
<dbReference type="GO" id="GO:0009398">
    <property type="term" value="P:FMN biosynthetic process"/>
    <property type="evidence" value="ECO:0007669"/>
    <property type="project" value="UniProtKB-UniRule"/>
</dbReference>
<dbReference type="InterPro" id="IPR023468">
    <property type="entry name" value="Riboflavin_kinase"/>
</dbReference>
<keyword evidence="3 14" id="KW-0285">Flavoprotein</keyword>
<evidence type="ECO:0000313" key="17">
    <source>
        <dbReference type="Proteomes" id="UP000051296"/>
    </source>
</evidence>
<evidence type="ECO:0000256" key="7">
    <source>
        <dbReference type="ARBA" id="ARBA00022741"/>
    </source>
</evidence>
<keyword evidence="5 14" id="KW-0808">Transferase</keyword>
<evidence type="ECO:0000256" key="3">
    <source>
        <dbReference type="ARBA" id="ARBA00022630"/>
    </source>
</evidence>
<comment type="caution">
    <text evidence="16">The sequence shown here is derived from an EMBL/GenBank/DDBJ whole genome shotgun (WGS) entry which is preliminary data.</text>
</comment>
<dbReference type="EC" id="2.7.7.2" evidence="14"/>
<dbReference type="InterPro" id="IPR015865">
    <property type="entry name" value="Riboflavin_kinase_bac/euk"/>
</dbReference>
<evidence type="ECO:0000256" key="11">
    <source>
        <dbReference type="ARBA" id="ARBA00023268"/>
    </source>
</evidence>
<dbReference type="CDD" id="cd02064">
    <property type="entry name" value="FAD_synthetase_N"/>
    <property type="match status" value="1"/>
</dbReference>
<dbReference type="InterPro" id="IPR014729">
    <property type="entry name" value="Rossmann-like_a/b/a_fold"/>
</dbReference>
<keyword evidence="17" id="KW-1185">Reference proteome</keyword>
<dbReference type="GO" id="GO:0006747">
    <property type="term" value="P:FAD biosynthetic process"/>
    <property type="evidence" value="ECO:0007669"/>
    <property type="project" value="UniProtKB-UniRule"/>
</dbReference>
<keyword evidence="9 14" id="KW-0274">FAD</keyword>
<feature type="domain" description="Riboflavin kinase" evidence="15">
    <location>
        <begin position="186"/>
        <end position="311"/>
    </location>
</feature>
<comment type="catalytic activity">
    <reaction evidence="12 14">
        <text>riboflavin + ATP = FMN + ADP + H(+)</text>
        <dbReference type="Rhea" id="RHEA:14357"/>
        <dbReference type="ChEBI" id="CHEBI:15378"/>
        <dbReference type="ChEBI" id="CHEBI:30616"/>
        <dbReference type="ChEBI" id="CHEBI:57986"/>
        <dbReference type="ChEBI" id="CHEBI:58210"/>
        <dbReference type="ChEBI" id="CHEBI:456216"/>
        <dbReference type="EC" id="2.7.1.26"/>
    </reaction>
</comment>
<dbReference type="SUPFAM" id="SSF82114">
    <property type="entry name" value="Riboflavin kinase-like"/>
    <property type="match status" value="1"/>
</dbReference>
<dbReference type="InParanoid" id="A0A0R2FZK1"/>
<dbReference type="NCBIfam" id="TIGR00083">
    <property type="entry name" value="ribF"/>
    <property type="match status" value="1"/>
</dbReference>
<dbReference type="GO" id="GO:0005524">
    <property type="term" value="F:ATP binding"/>
    <property type="evidence" value="ECO:0007669"/>
    <property type="project" value="UniProtKB-UniRule"/>
</dbReference>
<dbReference type="GO" id="GO:0009231">
    <property type="term" value="P:riboflavin biosynthetic process"/>
    <property type="evidence" value="ECO:0007669"/>
    <property type="project" value="InterPro"/>
</dbReference>
<dbReference type="Gene3D" id="3.40.50.620">
    <property type="entry name" value="HUPs"/>
    <property type="match status" value="1"/>
</dbReference>
<dbReference type="PIRSF" id="PIRSF004491">
    <property type="entry name" value="FAD_Synth"/>
    <property type="match status" value="1"/>
</dbReference>
<dbReference type="EMBL" id="JQAX01000001">
    <property type="protein sequence ID" value="KRN33648.1"/>
    <property type="molecule type" value="Genomic_DNA"/>
</dbReference>
<proteinExistence type="inferred from homology"/>
<keyword evidence="11" id="KW-0511">Multifunctional enzyme</keyword>
<evidence type="ECO:0000256" key="12">
    <source>
        <dbReference type="ARBA" id="ARBA00047880"/>
    </source>
</evidence>
<evidence type="ECO:0000256" key="5">
    <source>
        <dbReference type="ARBA" id="ARBA00022679"/>
    </source>
</evidence>
<keyword evidence="4 14" id="KW-0288">FMN</keyword>
<dbReference type="RefSeq" id="WP_022790851.1">
    <property type="nucleotide sequence ID" value="NZ_ATUU01000001.1"/>
</dbReference>
<dbReference type="UniPathway" id="UPA00276">
    <property type="reaction ID" value="UER00406"/>
</dbReference>
<dbReference type="GO" id="GO:0003919">
    <property type="term" value="F:FMN adenylyltransferase activity"/>
    <property type="evidence" value="ECO:0007669"/>
    <property type="project" value="UniProtKB-UniRule"/>
</dbReference>
<comment type="pathway">
    <text evidence="2 14">Cofactor biosynthesis; FMN biosynthesis; FMN from riboflavin (ATP route): step 1/1.</text>
</comment>
<protein>
    <recommendedName>
        <fullName evidence="14">Riboflavin biosynthesis protein</fullName>
    </recommendedName>
    <domain>
        <recommendedName>
            <fullName evidence="14">Riboflavin kinase</fullName>
            <ecNumber evidence="14">2.7.1.26</ecNumber>
        </recommendedName>
        <alternativeName>
            <fullName evidence="14">Flavokinase</fullName>
        </alternativeName>
    </domain>
    <domain>
        <recommendedName>
            <fullName evidence="14">FMN adenylyltransferase</fullName>
            <ecNumber evidence="14">2.7.7.2</ecNumber>
        </recommendedName>
        <alternativeName>
            <fullName evidence="14">FAD pyrophosphorylase</fullName>
        </alternativeName>
        <alternativeName>
            <fullName evidence="14">FAD synthase</fullName>
        </alternativeName>
    </domain>
</protein>
<dbReference type="Pfam" id="PF01687">
    <property type="entry name" value="Flavokinase"/>
    <property type="match status" value="1"/>
</dbReference>
<dbReference type="InterPro" id="IPR002606">
    <property type="entry name" value="Riboflavin_kinase_bac"/>
</dbReference>
<evidence type="ECO:0000256" key="13">
    <source>
        <dbReference type="ARBA" id="ARBA00049494"/>
    </source>
</evidence>
<keyword evidence="10 14" id="KW-0067">ATP-binding</keyword>
<organism evidence="16 17">
    <name type="scientific">Weissella halotolerans DSM 20190</name>
    <dbReference type="NCBI Taxonomy" id="1123500"/>
    <lineage>
        <taxon>Bacteria</taxon>
        <taxon>Bacillati</taxon>
        <taxon>Bacillota</taxon>
        <taxon>Bacilli</taxon>
        <taxon>Lactobacillales</taxon>
        <taxon>Lactobacillaceae</taxon>
        <taxon>Weissella</taxon>
    </lineage>
</organism>
<evidence type="ECO:0000256" key="14">
    <source>
        <dbReference type="PIRNR" id="PIRNR004491"/>
    </source>
</evidence>
<sequence>MEVIRLHHPYDQSILDGQAVVLAMGFFDGLHRGHRAVIKAAKIEAERRQLPLAVLTYNHHPSIVFEAHAAPLQYLTPLPRKLALLAELGVERTYVVDFTAAYAQQDPQTFVDNYIIGLHAQAAVAGFDHTYGKHDGQADMKHLAQYARGQFTVIEVPKVTVNGVESASRYARQLVDQGRMDEATSFLTMPYQTTGVIVHGQARGRQMGYPTANIETPLDERLPGIGVYVVAMQVAKRWYYGMASIGYNITFGEGRPKTVEIHLFDFSGNLYGETVTVKWLHYLRGEEKFAGMAELKAKLAIDEEVSRTYLAQIENQEVH</sequence>
<keyword evidence="7 14" id="KW-0547">Nucleotide-binding</keyword>
<accession>A0A0R2FZK1</accession>
<evidence type="ECO:0000256" key="1">
    <source>
        <dbReference type="ARBA" id="ARBA00004726"/>
    </source>
</evidence>